<evidence type="ECO:0000313" key="3">
    <source>
        <dbReference type="EMBL" id="AEK45162.1"/>
    </source>
</evidence>
<protein>
    <recommendedName>
        <fullName evidence="5">HD domain-containing protein</fullName>
    </recommendedName>
</protein>
<dbReference type="Gene3D" id="3.10.450.50">
    <property type="match status" value="1"/>
</dbReference>
<reference evidence="3 4" key="1">
    <citation type="journal article" date="2011" name="J. Bacteriol.">
        <title>Whole genome sequence of the rifamycin B-producing strain Amycolatopsis mediterranei S699.</title>
        <authorList>
            <person name="Verma M."/>
            <person name="Kaur J."/>
            <person name="Kumar M."/>
            <person name="Kumari K."/>
            <person name="Saxena A."/>
            <person name="Anand S."/>
            <person name="Nigam A."/>
            <person name="Ravi V."/>
            <person name="Raghuvanshi S."/>
            <person name="Khurana P."/>
            <person name="Tyagi A.K."/>
            <person name="Khurana J.P."/>
            <person name="Lal R."/>
        </authorList>
    </citation>
    <scope>NUCLEOTIDE SEQUENCE [LARGE SCALE GENOMIC DNA]</scope>
    <source>
        <strain evidence="3 4">S699</strain>
    </source>
</reference>
<feature type="domain" description="HD" evidence="1">
    <location>
        <begin position="52"/>
        <end position="133"/>
    </location>
</feature>
<dbReference type="PANTHER" id="PTHR35569">
    <property type="entry name" value="CYANAMIDE HYDRATASE DDI2-RELATED"/>
    <property type="match status" value="1"/>
</dbReference>
<dbReference type="RefSeq" id="WP_014467477.1">
    <property type="nucleotide sequence ID" value="NC_017186.1"/>
</dbReference>
<dbReference type="EMBL" id="CP002896">
    <property type="protein sequence ID" value="AEK45162.1"/>
    <property type="molecule type" value="Genomic_DNA"/>
</dbReference>
<dbReference type="Proteomes" id="UP000006138">
    <property type="component" value="Chromosome"/>
</dbReference>
<dbReference type="InterPro" id="IPR037401">
    <property type="entry name" value="SnoaL-like"/>
</dbReference>
<proteinExistence type="predicted"/>
<feature type="domain" description="SnoaL-like" evidence="2">
    <location>
        <begin position="240"/>
        <end position="337"/>
    </location>
</feature>
<dbReference type="KEGG" id="amn:RAM_33445"/>
<evidence type="ECO:0000259" key="2">
    <source>
        <dbReference type="Pfam" id="PF12680"/>
    </source>
</evidence>
<dbReference type="Pfam" id="PF01966">
    <property type="entry name" value="HD"/>
    <property type="match status" value="1"/>
</dbReference>
<evidence type="ECO:0008006" key="5">
    <source>
        <dbReference type="Google" id="ProtNLM"/>
    </source>
</evidence>
<dbReference type="SUPFAM" id="SSF54427">
    <property type="entry name" value="NTF2-like"/>
    <property type="match status" value="1"/>
</dbReference>
<dbReference type="GeneID" id="92874173"/>
<evidence type="ECO:0000313" key="4">
    <source>
        <dbReference type="Proteomes" id="UP000006138"/>
    </source>
</evidence>
<dbReference type="InterPro" id="IPR006674">
    <property type="entry name" value="HD_domain"/>
</dbReference>
<dbReference type="InterPro" id="IPR032710">
    <property type="entry name" value="NTF2-like_dom_sf"/>
</dbReference>
<accession>A0A9R0P2I3</accession>
<gene>
    <name evidence="3" type="ordered locus">RAM_33445</name>
</gene>
<dbReference type="Pfam" id="PF12680">
    <property type="entry name" value="SnoaL_2"/>
    <property type="match status" value="1"/>
</dbReference>
<dbReference type="PANTHER" id="PTHR35569:SF1">
    <property type="entry name" value="CYANAMIDE HYDRATASE DDI2-RELATED"/>
    <property type="match status" value="1"/>
</dbReference>
<evidence type="ECO:0000259" key="1">
    <source>
        <dbReference type="Pfam" id="PF01966"/>
    </source>
</evidence>
<name>A0A9R0P2I3_AMYMS</name>
<dbReference type="Gene3D" id="1.10.3210.10">
    <property type="entry name" value="Hypothetical protein af1432"/>
    <property type="match status" value="1"/>
</dbReference>
<sequence length="353" mass="37264">MKPSSRDLGLSSPSAVADEAMSYVGKHLPEFLVGHCARSFLFVRPTAAAQGLEPGRDYDEELVFLICLLHDLGLSEAGNGSQRFEVDGADMARAFLLDAGVEQERADAVWEGIVLHTSDGIAERFSPEARVAQVGIATDIAGLARDALPEDLIAGAVEAWPREDLGYAFVEHHSAQIAGTPGKASPINFPGHVAALTVPPGQAPTWYDMIEGSGWGDRPPYRRSGAPAAAETPGQLASLFLQRFRAGDLDGLIALYEPGGVIGRRGGDPVAGHEAIRAELGALLDDGVAIESVPRSAVSGPGLALLSHVVTLTAPDGTSTVVDSTEVARRQADGRWLYAIDDPFFARRAAELQ</sequence>
<dbReference type="AlphaFoldDB" id="A0A9R0P2I3"/>
<keyword evidence="4" id="KW-1185">Reference proteome</keyword>
<organism evidence="3 4">
    <name type="scientific">Amycolatopsis mediterranei (strain S699)</name>
    <name type="common">Nocardia mediterranei</name>
    <dbReference type="NCBI Taxonomy" id="713604"/>
    <lineage>
        <taxon>Bacteria</taxon>
        <taxon>Bacillati</taxon>
        <taxon>Actinomycetota</taxon>
        <taxon>Actinomycetes</taxon>
        <taxon>Pseudonocardiales</taxon>
        <taxon>Pseudonocardiaceae</taxon>
        <taxon>Amycolatopsis</taxon>
    </lineage>
</organism>
<dbReference type="SUPFAM" id="SSF109604">
    <property type="entry name" value="HD-domain/PDEase-like"/>
    <property type="match status" value="1"/>
</dbReference>